<dbReference type="AlphaFoldDB" id="A0A7J6KIE8"/>
<protein>
    <recommendedName>
        <fullName evidence="1">Endonuclease/exonuclease/phosphatase domain-containing protein</fullName>
    </recommendedName>
</protein>
<evidence type="ECO:0000313" key="3">
    <source>
        <dbReference type="Proteomes" id="UP000570595"/>
    </source>
</evidence>
<dbReference type="Pfam" id="PF14529">
    <property type="entry name" value="Exo_endo_phos_2"/>
    <property type="match status" value="1"/>
</dbReference>
<dbReference type="GO" id="GO:0003824">
    <property type="term" value="F:catalytic activity"/>
    <property type="evidence" value="ECO:0007669"/>
    <property type="project" value="InterPro"/>
</dbReference>
<dbReference type="Gene3D" id="3.60.10.10">
    <property type="entry name" value="Endonuclease/exonuclease/phosphatase"/>
    <property type="match status" value="1"/>
</dbReference>
<reference evidence="2 3" key="1">
    <citation type="submission" date="2020-04" db="EMBL/GenBank/DDBJ databases">
        <title>Perkinsus olseni comparative genomics.</title>
        <authorList>
            <person name="Bogema D.R."/>
        </authorList>
    </citation>
    <scope>NUCLEOTIDE SEQUENCE [LARGE SCALE GENOMIC DNA]</scope>
    <source>
        <strain evidence="2">ATCC PRA-179</strain>
    </source>
</reference>
<dbReference type="Proteomes" id="UP000570595">
    <property type="component" value="Unassembled WGS sequence"/>
</dbReference>
<accession>A0A7J6KIE8</accession>
<feature type="non-terminal residue" evidence="2">
    <location>
        <position position="217"/>
    </location>
</feature>
<dbReference type="InterPro" id="IPR005135">
    <property type="entry name" value="Endo/exonuclease/phosphatase"/>
</dbReference>
<evidence type="ECO:0000259" key="1">
    <source>
        <dbReference type="Pfam" id="PF14529"/>
    </source>
</evidence>
<proteinExistence type="predicted"/>
<comment type="caution">
    <text evidence="2">The sequence shown here is derived from an EMBL/GenBank/DDBJ whole genome shotgun (WGS) entry which is preliminary data.</text>
</comment>
<organism evidence="2 3">
    <name type="scientific">Perkinsus olseni</name>
    <name type="common">Perkinsus atlanticus</name>
    <dbReference type="NCBI Taxonomy" id="32597"/>
    <lineage>
        <taxon>Eukaryota</taxon>
        <taxon>Sar</taxon>
        <taxon>Alveolata</taxon>
        <taxon>Perkinsozoa</taxon>
        <taxon>Perkinsea</taxon>
        <taxon>Perkinsida</taxon>
        <taxon>Perkinsidae</taxon>
        <taxon>Perkinsus</taxon>
    </lineage>
</organism>
<gene>
    <name evidence="2" type="ORF">FOZ61_004678</name>
</gene>
<feature type="non-terminal residue" evidence="2">
    <location>
        <position position="1"/>
    </location>
</feature>
<dbReference type="InterPro" id="IPR036691">
    <property type="entry name" value="Endo/exonu/phosph_ase_sf"/>
</dbReference>
<evidence type="ECO:0000313" key="2">
    <source>
        <dbReference type="EMBL" id="KAF4647085.1"/>
    </source>
</evidence>
<dbReference type="EMBL" id="JABAHT010002641">
    <property type="protein sequence ID" value="KAF4647085.1"/>
    <property type="molecule type" value="Genomic_DNA"/>
</dbReference>
<dbReference type="OrthoDB" id="7491480at2759"/>
<dbReference type="SUPFAM" id="SSF56219">
    <property type="entry name" value="DNase I-like"/>
    <property type="match status" value="1"/>
</dbReference>
<feature type="domain" description="Endonuclease/exonuclease/phosphatase" evidence="1">
    <location>
        <begin position="40"/>
        <end position="172"/>
    </location>
</feature>
<name>A0A7J6KIE8_PEROL</name>
<sequence length="217" mass="23427">YHGNKEGTAILLKNGLSGTTLVAARDFCIVKVRSSVSTIIVGSLYLHPSDLPRRETALQHLEDAVSSDVGRGMILGTDCNGASDLWGSLPPARDHLQAPGQLGPSWQRGEEFQTCCQQHRGTILNRPDLFPAPTFVGGNGSSHIDVTVAFGRVPPHEWKLSEEFSGSDHRIIRVSLQDTHEYPKRPQLRLTDFKKVREAAAAIPANSSAAAISAGLS</sequence>